<dbReference type="AlphaFoldDB" id="A0A834H1M2"/>
<dbReference type="GO" id="GO:1901135">
    <property type="term" value="P:carbohydrate derivative metabolic process"/>
    <property type="evidence" value="ECO:0007669"/>
    <property type="project" value="InterPro"/>
</dbReference>
<feature type="compositionally biased region" description="Pro residues" evidence="1">
    <location>
        <begin position="1"/>
        <end position="10"/>
    </location>
</feature>
<dbReference type="PANTHER" id="PTHR47476:SF2">
    <property type="entry name" value="ARABINOSE 5-PHOSPHATE ISOMERASE-RELATED"/>
    <property type="match status" value="1"/>
</dbReference>
<dbReference type="GO" id="GO:0097367">
    <property type="term" value="F:carbohydrate derivative binding"/>
    <property type="evidence" value="ECO:0007669"/>
    <property type="project" value="InterPro"/>
</dbReference>
<dbReference type="EMBL" id="WJXA01000005">
    <property type="protein sequence ID" value="KAF7143808.1"/>
    <property type="molecule type" value="Genomic_DNA"/>
</dbReference>
<evidence type="ECO:0000256" key="1">
    <source>
        <dbReference type="SAM" id="MobiDB-lite"/>
    </source>
</evidence>
<dbReference type="SUPFAM" id="SSF53697">
    <property type="entry name" value="SIS domain"/>
    <property type="match status" value="1"/>
</dbReference>
<proteinExistence type="predicted"/>
<dbReference type="OrthoDB" id="1872003at2759"/>
<dbReference type="Proteomes" id="UP000626092">
    <property type="component" value="Unassembled WGS sequence"/>
</dbReference>
<accession>A0A834H1M2</accession>
<evidence type="ECO:0000313" key="3">
    <source>
        <dbReference type="Proteomes" id="UP000626092"/>
    </source>
</evidence>
<name>A0A834H1M2_RHOSS</name>
<sequence>MGYIPPPPDLSLPQTLFFPGIGNSTLLPTRSPRPSSPPASAPPSSPPLTPSTTTPSPPSSPPTNTERLNDEELLRLVPCAKAKVAYLISVMSSEVNGLVAVCDLNVYLSLERELCPFSLAPVMSTAILIVFRDMVAVAMNLTWEEYAANHPAKRIGIEELDFQGECFWV</sequence>
<dbReference type="InterPro" id="IPR046348">
    <property type="entry name" value="SIS_dom_sf"/>
</dbReference>
<gene>
    <name evidence="2" type="ORF">RHSIM_Rhsim05G0133300</name>
</gene>
<keyword evidence="3" id="KW-1185">Reference proteome</keyword>
<feature type="compositionally biased region" description="Low complexity" evidence="1">
    <location>
        <begin position="24"/>
        <end position="33"/>
    </location>
</feature>
<feature type="compositionally biased region" description="Pro residues" evidence="1">
    <location>
        <begin position="34"/>
        <end position="61"/>
    </location>
</feature>
<dbReference type="Gene3D" id="3.40.50.10490">
    <property type="entry name" value="Glucose-6-phosphate isomerase like protein, domain 1"/>
    <property type="match status" value="1"/>
</dbReference>
<dbReference type="PANTHER" id="PTHR47476">
    <property type="match status" value="1"/>
</dbReference>
<reference evidence="2" key="1">
    <citation type="submission" date="2019-11" db="EMBL/GenBank/DDBJ databases">
        <authorList>
            <person name="Liu Y."/>
            <person name="Hou J."/>
            <person name="Li T.-Q."/>
            <person name="Guan C.-H."/>
            <person name="Wu X."/>
            <person name="Wu H.-Z."/>
            <person name="Ling F."/>
            <person name="Zhang R."/>
            <person name="Shi X.-G."/>
            <person name="Ren J.-P."/>
            <person name="Chen E.-F."/>
            <person name="Sun J.-M."/>
        </authorList>
    </citation>
    <scope>NUCLEOTIDE SEQUENCE</scope>
    <source>
        <strain evidence="2">Adult_tree_wgs_1</strain>
        <tissue evidence="2">Leaves</tissue>
    </source>
</reference>
<organism evidence="2 3">
    <name type="scientific">Rhododendron simsii</name>
    <name type="common">Sims's rhododendron</name>
    <dbReference type="NCBI Taxonomy" id="118357"/>
    <lineage>
        <taxon>Eukaryota</taxon>
        <taxon>Viridiplantae</taxon>
        <taxon>Streptophyta</taxon>
        <taxon>Embryophyta</taxon>
        <taxon>Tracheophyta</taxon>
        <taxon>Spermatophyta</taxon>
        <taxon>Magnoliopsida</taxon>
        <taxon>eudicotyledons</taxon>
        <taxon>Gunneridae</taxon>
        <taxon>Pentapetalae</taxon>
        <taxon>asterids</taxon>
        <taxon>Ericales</taxon>
        <taxon>Ericaceae</taxon>
        <taxon>Ericoideae</taxon>
        <taxon>Rhodoreae</taxon>
        <taxon>Rhododendron</taxon>
    </lineage>
</organism>
<protein>
    <submittedName>
        <fullName evidence="2">Uncharacterized protein</fullName>
    </submittedName>
</protein>
<feature type="region of interest" description="Disordered" evidence="1">
    <location>
        <begin position="1"/>
        <end position="70"/>
    </location>
</feature>
<comment type="caution">
    <text evidence="2">The sequence shown here is derived from an EMBL/GenBank/DDBJ whole genome shotgun (WGS) entry which is preliminary data.</text>
</comment>
<evidence type="ECO:0000313" key="2">
    <source>
        <dbReference type="EMBL" id="KAF7143808.1"/>
    </source>
</evidence>